<evidence type="ECO:0000256" key="1">
    <source>
        <dbReference type="ARBA" id="ARBA00004370"/>
    </source>
</evidence>
<reference evidence="8 9" key="1">
    <citation type="submission" date="2017-09" db="EMBL/GenBank/DDBJ databases">
        <title>WGS assembly of Aquilegia coerulea Goldsmith.</title>
        <authorList>
            <person name="Hodges S."/>
            <person name="Kramer E."/>
            <person name="Nordborg M."/>
            <person name="Tomkins J."/>
            <person name="Borevitz J."/>
            <person name="Derieg N."/>
            <person name="Yan J."/>
            <person name="Mihaltcheva S."/>
            <person name="Hayes R.D."/>
            <person name="Rokhsar D."/>
        </authorList>
    </citation>
    <scope>NUCLEOTIDE SEQUENCE [LARGE SCALE GENOMIC DNA]</scope>
    <source>
        <strain evidence="9">cv. Goldsmith</strain>
    </source>
</reference>
<dbReference type="OrthoDB" id="1865379at2759"/>
<evidence type="ECO:0000313" key="8">
    <source>
        <dbReference type="EMBL" id="PIA47916.1"/>
    </source>
</evidence>
<evidence type="ECO:0000256" key="7">
    <source>
        <dbReference type="SAM" id="Phobius"/>
    </source>
</evidence>
<keyword evidence="5 7" id="KW-1133">Transmembrane helix</keyword>
<feature type="transmembrane region" description="Helical" evidence="7">
    <location>
        <begin position="82"/>
        <end position="101"/>
    </location>
</feature>
<gene>
    <name evidence="8" type="ORF">AQUCO_01400485v1</name>
</gene>
<dbReference type="PANTHER" id="PTHR31376:SF105">
    <property type="entry name" value="PURINE PERMEASE-RELATED"/>
    <property type="match status" value="1"/>
</dbReference>
<accession>A0A2G5DWU1</accession>
<comment type="subcellular location">
    <subcellularLocation>
        <location evidence="1">Membrane</location>
    </subcellularLocation>
</comment>
<keyword evidence="4 7" id="KW-0812">Transmembrane</keyword>
<dbReference type="STRING" id="218851.A0A2G5DWU1"/>
<dbReference type="GO" id="GO:0005345">
    <property type="term" value="F:purine nucleobase transmembrane transporter activity"/>
    <property type="evidence" value="ECO:0007669"/>
    <property type="project" value="UniProtKB-ARBA"/>
</dbReference>
<organism evidence="8 9">
    <name type="scientific">Aquilegia coerulea</name>
    <name type="common">Rocky mountain columbine</name>
    <dbReference type="NCBI Taxonomy" id="218851"/>
    <lineage>
        <taxon>Eukaryota</taxon>
        <taxon>Viridiplantae</taxon>
        <taxon>Streptophyta</taxon>
        <taxon>Embryophyta</taxon>
        <taxon>Tracheophyta</taxon>
        <taxon>Spermatophyta</taxon>
        <taxon>Magnoliopsida</taxon>
        <taxon>Ranunculales</taxon>
        <taxon>Ranunculaceae</taxon>
        <taxon>Thalictroideae</taxon>
        <taxon>Aquilegia</taxon>
    </lineage>
</organism>
<dbReference type="AlphaFoldDB" id="A0A2G5DWU1"/>
<proteinExistence type="inferred from homology"/>
<feature type="transmembrane region" description="Helical" evidence="7">
    <location>
        <begin position="26"/>
        <end position="48"/>
    </location>
</feature>
<feature type="transmembrane region" description="Helical" evidence="7">
    <location>
        <begin position="55"/>
        <end position="76"/>
    </location>
</feature>
<name>A0A2G5DWU1_AQUCA</name>
<evidence type="ECO:0008006" key="10">
    <source>
        <dbReference type="Google" id="ProtNLM"/>
    </source>
</evidence>
<evidence type="ECO:0000256" key="2">
    <source>
        <dbReference type="ARBA" id="ARBA00006213"/>
    </source>
</evidence>
<dbReference type="InterPro" id="IPR030182">
    <property type="entry name" value="PUP_plant"/>
</dbReference>
<evidence type="ECO:0000256" key="4">
    <source>
        <dbReference type="ARBA" id="ARBA00022692"/>
    </source>
</evidence>
<dbReference type="GO" id="GO:0016020">
    <property type="term" value="C:membrane"/>
    <property type="evidence" value="ECO:0007669"/>
    <property type="project" value="UniProtKB-SubCell"/>
</dbReference>
<keyword evidence="9" id="KW-1185">Reference proteome</keyword>
<evidence type="ECO:0000256" key="5">
    <source>
        <dbReference type="ARBA" id="ARBA00022989"/>
    </source>
</evidence>
<evidence type="ECO:0000256" key="6">
    <source>
        <dbReference type="ARBA" id="ARBA00023136"/>
    </source>
</evidence>
<keyword evidence="6 7" id="KW-0472">Membrane</keyword>
<dbReference type="EMBL" id="KZ305031">
    <property type="protein sequence ID" value="PIA47916.1"/>
    <property type="molecule type" value="Genomic_DNA"/>
</dbReference>
<dbReference type="InParanoid" id="A0A2G5DWU1"/>
<protein>
    <recommendedName>
        <fullName evidence="10">Purine permease</fullName>
    </recommendedName>
</protein>
<dbReference type="PANTHER" id="PTHR31376">
    <property type="entry name" value="OS09G0467300 PROTEIN-RELATED"/>
    <property type="match status" value="1"/>
</dbReference>
<keyword evidence="3" id="KW-0813">Transport</keyword>
<dbReference type="Proteomes" id="UP000230069">
    <property type="component" value="Unassembled WGS sequence"/>
</dbReference>
<evidence type="ECO:0000313" key="9">
    <source>
        <dbReference type="Proteomes" id="UP000230069"/>
    </source>
</evidence>
<dbReference type="GO" id="GO:0015211">
    <property type="term" value="F:purine nucleoside transmembrane transporter activity"/>
    <property type="evidence" value="ECO:0007669"/>
    <property type="project" value="InterPro"/>
</dbReference>
<comment type="similarity">
    <text evidence="2">Belongs to the purine permeases (TC 2.A.7.14) family.</text>
</comment>
<evidence type="ECO:0000256" key="3">
    <source>
        <dbReference type="ARBA" id="ARBA00022448"/>
    </source>
</evidence>
<dbReference type="Pfam" id="PF16913">
    <property type="entry name" value="PUNUT"/>
    <property type="match status" value="1"/>
</dbReference>
<sequence length="124" mass="13720">MTGMIINKDFQAMSREAREYGLGSGMYYTVLVAGAVVWQLSFFGGLGVVYCMNSLLNGILSAVLLPVTEIVGVIAYHENFNGEKALALALCLWGFTSYFYGEYKVNKKLKKKTNNVKDDQPSDI</sequence>